<evidence type="ECO:0000313" key="2">
    <source>
        <dbReference type="EMBL" id="CAA9552994.1"/>
    </source>
</evidence>
<evidence type="ECO:0000256" key="1">
    <source>
        <dbReference type="SAM" id="MobiDB-lite"/>
    </source>
</evidence>
<sequence length="40" mass="4187">VAGGRPPGTITTLDRCGIVPGRRADRPGRLARGRGGRNDM</sequence>
<feature type="region of interest" description="Disordered" evidence="1">
    <location>
        <begin position="1"/>
        <end position="40"/>
    </location>
</feature>
<name>A0A6J4UM61_9BACT</name>
<dbReference type="EMBL" id="CADCWH010000170">
    <property type="protein sequence ID" value="CAA9552994.1"/>
    <property type="molecule type" value="Genomic_DNA"/>
</dbReference>
<protein>
    <submittedName>
        <fullName evidence="2">Uncharacterized protein</fullName>
    </submittedName>
</protein>
<gene>
    <name evidence="2" type="ORF">AVDCRST_MAG70-1081</name>
</gene>
<feature type="compositionally biased region" description="Basic residues" evidence="1">
    <location>
        <begin position="29"/>
        <end position="40"/>
    </location>
</feature>
<dbReference type="AlphaFoldDB" id="A0A6J4UM61"/>
<proteinExistence type="predicted"/>
<feature type="non-terminal residue" evidence="2">
    <location>
        <position position="1"/>
    </location>
</feature>
<accession>A0A6J4UM61</accession>
<reference evidence="2" key="1">
    <citation type="submission" date="2020-02" db="EMBL/GenBank/DDBJ databases">
        <authorList>
            <person name="Meier V. D."/>
        </authorList>
    </citation>
    <scope>NUCLEOTIDE SEQUENCE</scope>
    <source>
        <strain evidence="2">AVDCRST_MAG70</strain>
    </source>
</reference>
<organism evidence="2">
    <name type="scientific">uncultured Thermomicrobiales bacterium</name>
    <dbReference type="NCBI Taxonomy" id="1645740"/>
    <lineage>
        <taxon>Bacteria</taxon>
        <taxon>Pseudomonadati</taxon>
        <taxon>Thermomicrobiota</taxon>
        <taxon>Thermomicrobia</taxon>
        <taxon>Thermomicrobiales</taxon>
        <taxon>environmental samples</taxon>
    </lineage>
</organism>
<feature type="non-terminal residue" evidence="2">
    <location>
        <position position="40"/>
    </location>
</feature>